<name>A0ABX9IMA6_9FLAO</name>
<dbReference type="RefSeq" id="WP_115918386.1">
    <property type="nucleotide sequence ID" value="NZ_BJYH01000005.1"/>
</dbReference>
<evidence type="ECO:0000313" key="1">
    <source>
        <dbReference type="EMBL" id="REC75428.1"/>
    </source>
</evidence>
<protein>
    <submittedName>
        <fullName evidence="1">Uncharacterized protein</fullName>
    </submittedName>
</protein>
<dbReference type="Proteomes" id="UP000256491">
    <property type="component" value="Unassembled WGS sequence"/>
</dbReference>
<proteinExistence type="predicted"/>
<keyword evidence="2" id="KW-1185">Reference proteome</keyword>
<organism evidence="1 2">
    <name type="scientific">Chryseobacterium rhizosphaerae</name>
    <dbReference type="NCBI Taxonomy" id="395937"/>
    <lineage>
        <taxon>Bacteria</taxon>
        <taxon>Pseudomonadati</taxon>
        <taxon>Bacteroidota</taxon>
        <taxon>Flavobacteriia</taxon>
        <taxon>Flavobacteriales</taxon>
        <taxon>Weeksellaceae</taxon>
        <taxon>Chryseobacterium group</taxon>
        <taxon>Chryseobacterium</taxon>
    </lineage>
</organism>
<sequence length="155" mass="17580">MNFAYAQNTAKCEIIDKKSIYSFSGIGYEGEGIRKKNIFSELSIESTNTEGIFLKDNEIIMGKEGTYRIILSSVIKDNKTRDKYAVNINSKEVFELNPQDMLPTGVFFFQMYLKKGASLGFTMIKNNGKISSSVESNYLKVLFTDPKLIAYSEHH</sequence>
<evidence type="ECO:0000313" key="2">
    <source>
        <dbReference type="Proteomes" id="UP000256491"/>
    </source>
</evidence>
<gene>
    <name evidence="1" type="ORF">DRF57_10425</name>
</gene>
<comment type="caution">
    <text evidence="1">The sequence shown here is derived from an EMBL/GenBank/DDBJ whole genome shotgun (WGS) entry which is preliminary data.</text>
</comment>
<accession>A0ABX9IMA6</accession>
<dbReference type="EMBL" id="QNUF01000010">
    <property type="protein sequence ID" value="REC75428.1"/>
    <property type="molecule type" value="Genomic_DNA"/>
</dbReference>
<reference evidence="1 2" key="1">
    <citation type="journal article" date="2010" name="Syst. Appl. Microbiol.">
        <title>Four new species of Chryseobacterium from the rhizosphere of coastal sand dune plants, Chryseobacterium elymi sp. nov., Chryseobacterium hagamense sp. nov., Chryseobacterium lathyri sp. nov. and Chryseobacterium rhizosphaerae sp. nov.</title>
        <authorList>
            <person name="Cho S.H."/>
            <person name="Lee K.S."/>
            <person name="Shin D.S."/>
            <person name="Han J.H."/>
            <person name="Park K.S."/>
            <person name="Lee C.H."/>
            <person name="Park K.H."/>
            <person name="Kim S.B."/>
        </authorList>
    </citation>
    <scope>NUCLEOTIDE SEQUENCE [LARGE SCALE GENOMIC DNA]</scope>
    <source>
        <strain evidence="1 2">KCTC 22548</strain>
    </source>
</reference>